<protein>
    <submittedName>
        <fullName evidence="1">10804_t:CDS:1</fullName>
    </submittedName>
</protein>
<name>A0A9N9HF19_9GLOM</name>
<comment type="caution">
    <text evidence="1">The sequence shown here is derived from an EMBL/GenBank/DDBJ whole genome shotgun (WGS) entry which is preliminary data.</text>
</comment>
<reference evidence="1" key="1">
    <citation type="submission" date="2021-06" db="EMBL/GenBank/DDBJ databases">
        <authorList>
            <person name="Kallberg Y."/>
            <person name="Tangrot J."/>
            <person name="Rosling A."/>
        </authorList>
    </citation>
    <scope>NUCLEOTIDE SEQUENCE</scope>
    <source>
        <strain evidence="1">FL966</strain>
    </source>
</reference>
<sequence length="48" mass="5742">MDVTSDIGWSRQLCAGVGHDCHVWVAKDWHYGSDFRYWFIRTIQHPYT</sequence>
<feature type="non-terminal residue" evidence="1">
    <location>
        <position position="48"/>
    </location>
</feature>
<dbReference type="AlphaFoldDB" id="A0A9N9HF19"/>
<proteinExistence type="predicted"/>
<dbReference type="Proteomes" id="UP000789759">
    <property type="component" value="Unassembled WGS sequence"/>
</dbReference>
<evidence type="ECO:0000313" key="1">
    <source>
        <dbReference type="EMBL" id="CAG8670549.1"/>
    </source>
</evidence>
<gene>
    <name evidence="1" type="ORF">CPELLU_LOCUS10248</name>
</gene>
<evidence type="ECO:0000313" key="2">
    <source>
        <dbReference type="Proteomes" id="UP000789759"/>
    </source>
</evidence>
<dbReference type="EMBL" id="CAJVQA010008368">
    <property type="protein sequence ID" value="CAG8670549.1"/>
    <property type="molecule type" value="Genomic_DNA"/>
</dbReference>
<accession>A0A9N9HF19</accession>
<organism evidence="1 2">
    <name type="scientific">Cetraspora pellucida</name>
    <dbReference type="NCBI Taxonomy" id="1433469"/>
    <lineage>
        <taxon>Eukaryota</taxon>
        <taxon>Fungi</taxon>
        <taxon>Fungi incertae sedis</taxon>
        <taxon>Mucoromycota</taxon>
        <taxon>Glomeromycotina</taxon>
        <taxon>Glomeromycetes</taxon>
        <taxon>Diversisporales</taxon>
        <taxon>Gigasporaceae</taxon>
        <taxon>Cetraspora</taxon>
    </lineage>
</organism>
<keyword evidence="2" id="KW-1185">Reference proteome</keyword>